<reference evidence="2" key="1">
    <citation type="submission" date="2016-11" db="UniProtKB">
        <authorList>
            <consortium name="WormBaseParasite"/>
        </authorList>
    </citation>
    <scope>IDENTIFICATION</scope>
    <source>
        <strain evidence="2">KR3021</strain>
    </source>
</reference>
<evidence type="ECO:0000313" key="1">
    <source>
        <dbReference type="Proteomes" id="UP000095286"/>
    </source>
</evidence>
<name>A0AC35U584_9BILA</name>
<evidence type="ECO:0000313" key="2">
    <source>
        <dbReference type="WBParaSite" id="RSKR_0000771500.1"/>
    </source>
</evidence>
<dbReference type="Proteomes" id="UP000095286">
    <property type="component" value="Unplaced"/>
</dbReference>
<accession>A0AC35U584</accession>
<sequence length="179" mass="20189">MDVEEVIDITPRNEEICRICLSGEEKGAFDNNSLYGRSLITSCNCRGNTGRYHRSCVQIWLSNQSKEADSCEICGAKFKFMNLKPSIWEFLRYEINCKFGLTRIITNDDGTASLYGDELKNPFLLAKLGNKNKKLMAKKTGYKVESEKVESQNIIIMNESQVTVDIDSSTMEGTGECIL</sequence>
<proteinExistence type="predicted"/>
<dbReference type="WBParaSite" id="RSKR_0000771500.1">
    <property type="protein sequence ID" value="RSKR_0000771500.1"/>
    <property type="gene ID" value="RSKR_0000771500"/>
</dbReference>
<organism evidence="1 2">
    <name type="scientific">Rhabditophanes sp. KR3021</name>
    <dbReference type="NCBI Taxonomy" id="114890"/>
    <lineage>
        <taxon>Eukaryota</taxon>
        <taxon>Metazoa</taxon>
        <taxon>Ecdysozoa</taxon>
        <taxon>Nematoda</taxon>
        <taxon>Chromadorea</taxon>
        <taxon>Rhabditida</taxon>
        <taxon>Tylenchina</taxon>
        <taxon>Panagrolaimomorpha</taxon>
        <taxon>Strongyloidoidea</taxon>
        <taxon>Alloionematidae</taxon>
        <taxon>Rhabditophanes</taxon>
    </lineage>
</organism>
<protein>
    <submittedName>
        <fullName evidence="2">RING-CH-type domain-containing protein</fullName>
    </submittedName>
</protein>